<evidence type="ECO:0000256" key="1">
    <source>
        <dbReference type="SAM" id="MobiDB-lite"/>
    </source>
</evidence>
<dbReference type="AlphaFoldDB" id="A0A4C1UF58"/>
<name>A0A4C1UF58_EUMVA</name>
<dbReference type="EMBL" id="BGZK01000169">
    <property type="protein sequence ID" value="GBP25071.1"/>
    <property type="molecule type" value="Genomic_DNA"/>
</dbReference>
<gene>
    <name evidence="2" type="ORF">EVAR_19551_1</name>
</gene>
<evidence type="ECO:0000313" key="3">
    <source>
        <dbReference type="Proteomes" id="UP000299102"/>
    </source>
</evidence>
<keyword evidence="3" id="KW-1185">Reference proteome</keyword>
<feature type="region of interest" description="Disordered" evidence="1">
    <location>
        <begin position="1"/>
        <end position="48"/>
    </location>
</feature>
<proteinExistence type="predicted"/>
<feature type="compositionally biased region" description="Basic and acidic residues" evidence="1">
    <location>
        <begin position="22"/>
        <end position="32"/>
    </location>
</feature>
<accession>A0A4C1UF58</accession>
<dbReference type="Proteomes" id="UP000299102">
    <property type="component" value="Unassembled WGS sequence"/>
</dbReference>
<organism evidence="2 3">
    <name type="scientific">Eumeta variegata</name>
    <name type="common">Bagworm moth</name>
    <name type="synonym">Eumeta japonica</name>
    <dbReference type="NCBI Taxonomy" id="151549"/>
    <lineage>
        <taxon>Eukaryota</taxon>
        <taxon>Metazoa</taxon>
        <taxon>Ecdysozoa</taxon>
        <taxon>Arthropoda</taxon>
        <taxon>Hexapoda</taxon>
        <taxon>Insecta</taxon>
        <taxon>Pterygota</taxon>
        <taxon>Neoptera</taxon>
        <taxon>Endopterygota</taxon>
        <taxon>Lepidoptera</taxon>
        <taxon>Glossata</taxon>
        <taxon>Ditrysia</taxon>
        <taxon>Tineoidea</taxon>
        <taxon>Psychidae</taxon>
        <taxon>Oiketicinae</taxon>
        <taxon>Eumeta</taxon>
    </lineage>
</organism>
<reference evidence="2 3" key="1">
    <citation type="journal article" date="2019" name="Commun. Biol.">
        <title>The bagworm genome reveals a unique fibroin gene that provides high tensile strength.</title>
        <authorList>
            <person name="Kono N."/>
            <person name="Nakamura H."/>
            <person name="Ohtoshi R."/>
            <person name="Tomita M."/>
            <person name="Numata K."/>
            <person name="Arakawa K."/>
        </authorList>
    </citation>
    <scope>NUCLEOTIDE SEQUENCE [LARGE SCALE GENOMIC DNA]</scope>
</reference>
<protein>
    <submittedName>
        <fullName evidence="2">Uncharacterized protein</fullName>
    </submittedName>
</protein>
<feature type="compositionally biased region" description="Polar residues" evidence="1">
    <location>
        <begin position="70"/>
        <end position="81"/>
    </location>
</feature>
<evidence type="ECO:0000313" key="2">
    <source>
        <dbReference type="EMBL" id="GBP25071.1"/>
    </source>
</evidence>
<feature type="region of interest" description="Disordered" evidence="1">
    <location>
        <begin position="67"/>
        <end position="100"/>
    </location>
</feature>
<sequence length="100" mass="11361">MLFGNRNIQEEPKLNVGRVPKSRCDRDHDCERHHSRPRRKLDPTGVATAATDDTKWHLEARFGVDPIGRRNTTLTSDQSSGNRERAVAKNQLRGGERLSD</sequence>
<comment type="caution">
    <text evidence="2">The sequence shown here is derived from an EMBL/GenBank/DDBJ whole genome shotgun (WGS) entry which is preliminary data.</text>
</comment>